<organism evidence="8 11">
    <name type="scientific">Didymodactylos carnosus</name>
    <dbReference type="NCBI Taxonomy" id="1234261"/>
    <lineage>
        <taxon>Eukaryota</taxon>
        <taxon>Metazoa</taxon>
        <taxon>Spiralia</taxon>
        <taxon>Gnathifera</taxon>
        <taxon>Rotifera</taxon>
        <taxon>Eurotatoria</taxon>
        <taxon>Bdelloidea</taxon>
        <taxon>Philodinida</taxon>
        <taxon>Philodinidae</taxon>
        <taxon>Didymodactylos</taxon>
    </lineage>
</organism>
<feature type="transmembrane region" description="Helical" evidence="5">
    <location>
        <begin position="54"/>
        <end position="75"/>
    </location>
</feature>
<evidence type="ECO:0000313" key="7">
    <source>
        <dbReference type="EMBL" id="CAF1265042.1"/>
    </source>
</evidence>
<dbReference type="EMBL" id="CAJNOK010017494">
    <property type="protein sequence ID" value="CAF1265042.1"/>
    <property type="molecule type" value="Genomic_DNA"/>
</dbReference>
<dbReference type="Proteomes" id="UP000682733">
    <property type="component" value="Unassembled WGS sequence"/>
</dbReference>
<accession>A0A815NYM6</accession>
<feature type="transmembrane region" description="Helical" evidence="5">
    <location>
        <begin position="95"/>
        <end position="114"/>
    </location>
</feature>
<dbReference type="Gene3D" id="1.20.1070.10">
    <property type="entry name" value="Rhodopsin 7-helix transmembrane proteins"/>
    <property type="match status" value="1"/>
</dbReference>
<dbReference type="OrthoDB" id="10011959at2759"/>
<reference evidence="8" key="1">
    <citation type="submission" date="2021-02" db="EMBL/GenBank/DDBJ databases">
        <authorList>
            <person name="Nowell W R."/>
        </authorList>
    </citation>
    <scope>NUCLEOTIDE SEQUENCE</scope>
</reference>
<dbReference type="Proteomes" id="UP000681722">
    <property type="component" value="Unassembled WGS sequence"/>
</dbReference>
<dbReference type="EMBL" id="CAJOBC010084455">
    <property type="protein sequence ID" value="CAF4317415.1"/>
    <property type="molecule type" value="Genomic_DNA"/>
</dbReference>
<evidence type="ECO:0000256" key="4">
    <source>
        <dbReference type="ARBA" id="ARBA00023136"/>
    </source>
</evidence>
<dbReference type="SUPFAM" id="SSF81321">
    <property type="entry name" value="Family A G protein-coupled receptor-like"/>
    <property type="match status" value="1"/>
</dbReference>
<feature type="transmembrane region" description="Helical" evidence="5">
    <location>
        <begin position="227"/>
        <end position="247"/>
    </location>
</feature>
<name>A0A815NYM6_9BILA</name>
<evidence type="ECO:0000256" key="2">
    <source>
        <dbReference type="ARBA" id="ARBA00022692"/>
    </source>
</evidence>
<dbReference type="Proteomes" id="UP000677228">
    <property type="component" value="Unassembled WGS sequence"/>
</dbReference>
<gene>
    <name evidence="8" type="ORF">GPM918_LOCUS34388</name>
    <name evidence="7" type="ORF">OVA965_LOCUS26911</name>
    <name evidence="10" type="ORF">SRO942_LOCUS35083</name>
    <name evidence="9" type="ORF">TMI583_LOCUS27655</name>
</gene>
<evidence type="ECO:0000313" key="10">
    <source>
        <dbReference type="EMBL" id="CAF4317415.1"/>
    </source>
</evidence>
<keyword evidence="11" id="KW-1185">Reference proteome</keyword>
<comment type="caution">
    <text evidence="8">The sequence shown here is derived from an EMBL/GenBank/DDBJ whole genome shotgun (WGS) entry which is preliminary data.</text>
</comment>
<dbReference type="Proteomes" id="UP000663829">
    <property type="component" value="Unassembled WGS sequence"/>
</dbReference>
<dbReference type="EMBL" id="CAJNOQ010019017">
    <property type="protein sequence ID" value="CAF1441424.1"/>
    <property type="molecule type" value="Genomic_DNA"/>
</dbReference>
<keyword evidence="2 5" id="KW-0812">Transmembrane</keyword>
<feature type="domain" description="G-protein coupled receptors family 1 profile" evidence="6">
    <location>
        <begin position="33"/>
        <end position="290"/>
    </location>
</feature>
<keyword evidence="4 5" id="KW-0472">Membrane</keyword>
<protein>
    <recommendedName>
        <fullName evidence="6">G-protein coupled receptors family 1 profile domain-containing protein</fullName>
    </recommendedName>
</protein>
<feature type="transmembrane region" description="Helical" evidence="5">
    <location>
        <begin position="135"/>
        <end position="157"/>
    </location>
</feature>
<dbReference type="AlphaFoldDB" id="A0A815NYM6"/>
<evidence type="ECO:0000256" key="3">
    <source>
        <dbReference type="ARBA" id="ARBA00022989"/>
    </source>
</evidence>
<comment type="subcellular location">
    <subcellularLocation>
        <location evidence="1">Membrane</location>
    </subcellularLocation>
</comment>
<dbReference type="EMBL" id="CAJOBA010039053">
    <property type="protein sequence ID" value="CAF4071326.1"/>
    <property type="molecule type" value="Genomic_DNA"/>
</dbReference>
<evidence type="ECO:0000256" key="1">
    <source>
        <dbReference type="ARBA" id="ARBA00004370"/>
    </source>
</evidence>
<dbReference type="PROSITE" id="PS50262">
    <property type="entry name" value="G_PROTEIN_RECEP_F1_2"/>
    <property type="match status" value="1"/>
</dbReference>
<evidence type="ECO:0000313" key="11">
    <source>
        <dbReference type="Proteomes" id="UP000663829"/>
    </source>
</evidence>
<dbReference type="PANTHER" id="PTHR46641">
    <property type="entry name" value="FMRFAMIDE RECEPTOR-RELATED"/>
    <property type="match status" value="1"/>
</dbReference>
<evidence type="ECO:0000313" key="8">
    <source>
        <dbReference type="EMBL" id="CAF1441424.1"/>
    </source>
</evidence>
<proteinExistence type="predicted"/>
<dbReference type="InterPro" id="IPR017452">
    <property type="entry name" value="GPCR_Rhodpsn_7TM"/>
</dbReference>
<sequence>MSSNDPRINTLNFVSVFFARYVLSVLFLLGFIGLTLNTLVFTRRVLLQNSCARYFLASTIANYLVVYFVIPSRVLSDGFNVDPGTYSLGYCKFRFYIYFTCKSLSSWFIVLACIDRFKSSSRNFKCRQFSRLSVARNNIVITTIVCILFYSHVLIFYDNRNGICDSLIGIYRMFDDTCYLIGYSIVPPILMSVFGVWTIYNMHHLRLIAPKSTGSRAAVMMKRNQQLAFMLLFQVIFITLTTVPHAIQKLYSTLTSDFVKSDLILAQDNFYAEVARVISFLNHTCSFYILTLSGKTFRTELVKMFEKIQHYFTLHRNTTVRCVPLTNIKVNGTTN</sequence>
<dbReference type="InterPro" id="IPR052954">
    <property type="entry name" value="GPCR-Ligand_Int"/>
</dbReference>
<feature type="transmembrane region" description="Helical" evidence="5">
    <location>
        <begin position="180"/>
        <end position="200"/>
    </location>
</feature>
<dbReference type="GO" id="GO:0016020">
    <property type="term" value="C:membrane"/>
    <property type="evidence" value="ECO:0007669"/>
    <property type="project" value="UniProtKB-SubCell"/>
</dbReference>
<evidence type="ECO:0000256" key="5">
    <source>
        <dbReference type="SAM" id="Phobius"/>
    </source>
</evidence>
<feature type="transmembrane region" description="Helical" evidence="5">
    <location>
        <begin position="20"/>
        <end position="42"/>
    </location>
</feature>
<evidence type="ECO:0000313" key="9">
    <source>
        <dbReference type="EMBL" id="CAF4071326.1"/>
    </source>
</evidence>
<keyword evidence="3 5" id="KW-1133">Transmembrane helix</keyword>
<evidence type="ECO:0000259" key="6">
    <source>
        <dbReference type="PROSITE" id="PS50262"/>
    </source>
</evidence>